<evidence type="ECO:0000259" key="2">
    <source>
        <dbReference type="Pfam" id="PF20078"/>
    </source>
</evidence>
<dbReference type="AlphaFoldDB" id="A0A0P8BQ13"/>
<organism evidence="3 4">
    <name type="scientific">Phormidesmis priestleyi Ana</name>
    <dbReference type="NCBI Taxonomy" id="1666911"/>
    <lineage>
        <taxon>Bacteria</taxon>
        <taxon>Bacillati</taxon>
        <taxon>Cyanobacteriota</taxon>
        <taxon>Cyanophyceae</taxon>
        <taxon>Leptolyngbyales</taxon>
        <taxon>Leptolyngbyaceae</taxon>
        <taxon>Phormidesmis</taxon>
    </lineage>
</organism>
<accession>A0A0P8BQ13</accession>
<evidence type="ECO:0000256" key="1">
    <source>
        <dbReference type="SAM" id="MobiDB-lite"/>
    </source>
</evidence>
<evidence type="ECO:0000313" key="3">
    <source>
        <dbReference type="EMBL" id="KPQ36063.1"/>
    </source>
</evidence>
<comment type="caution">
    <text evidence="3">The sequence shown here is derived from an EMBL/GenBank/DDBJ whole genome shotgun (WGS) entry which is preliminary data.</text>
</comment>
<dbReference type="STRING" id="1666911.HLUCCA11_07580"/>
<feature type="domain" description="DUF6473" evidence="2">
    <location>
        <begin position="185"/>
        <end position="267"/>
    </location>
</feature>
<feature type="compositionally biased region" description="Polar residues" evidence="1">
    <location>
        <begin position="1"/>
        <end position="17"/>
    </location>
</feature>
<dbReference type="Pfam" id="PF20078">
    <property type="entry name" value="DUF6473"/>
    <property type="match status" value="2"/>
</dbReference>
<name>A0A0P8BQ13_9CYAN</name>
<reference evidence="3 4" key="1">
    <citation type="submission" date="2015-09" db="EMBL/GenBank/DDBJ databases">
        <title>Identification and resolution of microdiversity through metagenomic sequencing of parallel consortia.</title>
        <authorList>
            <person name="Nelson W.C."/>
            <person name="Romine M.F."/>
            <person name="Lindemann S.R."/>
        </authorList>
    </citation>
    <scope>NUCLEOTIDE SEQUENCE [LARGE SCALE GENOMIC DNA]</scope>
    <source>
        <strain evidence="3">Ana</strain>
    </source>
</reference>
<feature type="domain" description="DUF6473" evidence="2">
    <location>
        <begin position="45"/>
        <end position="154"/>
    </location>
</feature>
<sequence length="328" mass="36932">MPTEAQPTPTKNQNQPDLVQPDLMRPDLMRPELMHSAQGYQKQDAEIVDYQLWNLWTPQAGFSLRGPRPASLTPGGYHVALGAAYTFGRFSPTTYTQLLGKALNLPALNLGFAGIGPSFYNDPKHSALIDVINSARFVTIGVFSGRSQSNSLFKAASYSQEQYILDNGQVVPADYAYQQLLETADRKTLFDLVAETRSRYLAEFIQLLEKITVPKVLLWLSKRSPDYTESYESLFKLFSNFPHLVNQPMVDILRSHCDAYVEHVGTEGLPQPLMSRKTQQLVSLTRSRDYEAGKIQLKPSEITHNRYYPSPQMHESAAKKLLLACQSL</sequence>
<evidence type="ECO:0000313" key="4">
    <source>
        <dbReference type="Proteomes" id="UP000050465"/>
    </source>
</evidence>
<dbReference type="InterPro" id="IPR045524">
    <property type="entry name" value="DUF6473"/>
</dbReference>
<dbReference type="EMBL" id="LJZR01000008">
    <property type="protein sequence ID" value="KPQ36063.1"/>
    <property type="molecule type" value="Genomic_DNA"/>
</dbReference>
<dbReference type="Proteomes" id="UP000050465">
    <property type="component" value="Unassembled WGS sequence"/>
</dbReference>
<proteinExistence type="predicted"/>
<protein>
    <recommendedName>
        <fullName evidence="2">DUF6473 domain-containing protein</fullName>
    </recommendedName>
</protein>
<gene>
    <name evidence="3" type="ORF">HLUCCA11_07580</name>
</gene>
<feature type="region of interest" description="Disordered" evidence="1">
    <location>
        <begin position="1"/>
        <end position="21"/>
    </location>
</feature>